<dbReference type="PANTHER" id="PTHR21089:SF1">
    <property type="entry name" value="BIFUNCTIONAL 3-DEHYDROQUINATE DEHYDRATASE_SHIKIMATE DEHYDROGENASE, CHLOROPLASTIC"/>
    <property type="match status" value="1"/>
</dbReference>
<evidence type="ECO:0000256" key="5">
    <source>
        <dbReference type="ARBA" id="ARBA00023002"/>
    </source>
</evidence>
<dbReference type="InterPro" id="IPR046346">
    <property type="entry name" value="Aminoacid_DH-like_N_sf"/>
</dbReference>
<feature type="binding site" evidence="8">
    <location>
        <position position="234"/>
    </location>
    <ligand>
        <name>NADP(+)</name>
        <dbReference type="ChEBI" id="CHEBI:58349"/>
    </ligand>
</feature>
<dbReference type="GO" id="GO:0019632">
    <property type="term" value="P:shikimate metabolic process"/>
    <property type="evidence" value="ECO:0007669"/>
    <property type="project" value="InterPro"/>
</dbReference>
<name>A0A1M6SLX9_9FIRM</name>
<dbReference type="PANTHER" id="PTHR21089">
    <property type="entry name" value="SHIKIMATE DEHYDROGENASE"/>
    <property type="match status" value="1"/>
</dbReference>
<dbReference type="GO" id="GO:0009073">
    <property type="term" value="P:aromatic amino acid family biosynthetic process"/>
    <property type="evidence" value="ECO:0007669"/>
    <property type="project" value="UniProtKB-KW"/>
</dbReference>
<feature type="binding site" evidence="8">
    <location>
        <position position="62"/>
    </location>
    <ligand>
        <name>shikimate</name>
        <dbReference type="ChEBI" id="CHEBI:36208"/>
    </ligand>
</feature>
<feature type="binding site" evidence="8">
    <location>
        <position position="102"/>
    </location>
    <ligand>
        <name>shikimate</name>
        <dbReference type="ChEBI" id="CHEBI:36208"/>
    </ligand>
</feature>
<feature type="binding site" evidence="8">
    <location>
        <begin position="15"/>
        <end position="17"/>
    </location>
    <ligand>
        <name>shikimate</name>
        <dbReference type="ChEBI" id="CHEBI:36208"/>
    </ligand>
</feature>
<evidence type="ECO:0000256" key="2">
    <source>
        <dbReference type="ARBA" id="ARBA00012962"/>
    </source>
</evidence>
<dbReference type="GO" id="GO:0005829">
    <property type="term" value="C:cytosol"/>
    <property type="evidence" value="ECO:0007669"/>
    <property type="project" value="TreeGrafter"/>
</dbReference>
<dbReference type="InterPro" id="IPR036291">
    <property type="entry name" value="NAD(P)-bd_dom_sf"/>
</dbReference>
<protein>
    <recommendedName>
        <fullName evidence="2 8">Shikimate dehydrogenase (NADP(+))</fullName>
        <shortName evidence="8">SDH</shortName>
        <ecNumber evidence="2 8">1.1.1.25</ecNumber>
    </recommendedName>
</protein>
<dbReference type="Pfam" id="PF08501">
    <property type="entry name" value="Shikimate_dh_N"/>
    <property type="match status" value="1"/>
</dbReference>
<dbReference type="Pfam" id="PF01488">
    <property type="entry name" value="Shikimate_DH"/>
    <property type="match status" value="1"/>
</dbReference>
<evidence type="ECO:0000259" key="10">
    <source>
        <dbReference type="Pfam" id="PF08501"/>
    </source>
</evidence>
<feature type="domain" description="Shikimate dehydrogenase substrate binding N-terminal" evidence="10">
    <location>
        <begin position="7"/>
        <end position="89"/>
    </location>
</feature>
<keyword evidence="4 8" id="KW-0521">NADP</keyword>
<dbReference type="EC" id="1.1.1.25" evidence="2 8"/>
<dbReference type="UniPathway" id="UPA00053">
    <property type="reaction ID" value="UER00087"/>
</dbReference>
<feature type="binding site" evidence="8">
    <location>
        <position position="213"/>
    </location>
    <ligand>
        <name>shikimate</name>
        <dbReference type="ChEBI" id="CHEBI:36208"/>
    </ligand>
</feature>
<dbReference type="NCBIfam" id="TIGR00507">
    <property type="entry name" value="aroE"/>
    <property type="match status" value="1"/>
</dbReference>
<keyword evidence="5 8" id="KW-0560">Oxidoreductase</keyword>
<dbReference type="STRING" id="1121266.SAMN02745883_02084"/>
<dbReference type="SUPFAM" id="SSF53223">
    <property type="entry name" value="Aminoacid dehydrogenase-like, N-terminal domain"/>
    <property type="match status" value="1"/>
</dbReference>
<dbReference type="Gene3D" id="3.40.50.720">
    <property type="entry name" value="NAD(P)-binding Rossmann-like Domain"/>
    <property type="match status" value="1"/>
</dbReference>
<comment type="pathway">
    <text evidence="1 8">Metabolic intermediate biosynthesis; chorismate biosynthesis; chorismate from D-erythrose 4-phosphate and phosphoenolpyruvate: step 4/7.</text>
</comment>
<proteinExistence type="inferred from homology"/>
<feature type="domain" description="Quinate/shikimate 5-dehydrogenase/glutamyl-tRNA reductase" evidence="9">
    <location>
        <begin position="116"/>
        <end position="184"/>
    </location>
</feature>
<dbReference type="GO" id="GO:0050661">
    <property type="term" value="F:NADP binding"/>
    <property type="evidence" value="ECO:0007669"/>
    <property type="project" value="InterPro"/>
</dbReference>
<keyword evidence="12" id="KW-1185">Reference proteome</keyword>
<feature type="binding site" evidence="8">
    <location>
        <position position="211"/>
    </location>
    <ligand>
        <name>NADP(+)</name>
        <dbReference type="ChEBI" id="CHEBI:58349"/>
    </ligand>
</feature>
<dbReference type="GO" id="GO:0008652">
    <property type="term" value="P:amino acid biosynthetic process"/>
    <property type="evidence" value="ECO:0007669"/>
    <property type="project" value="UniProtKB-KW"/>
</dbReference>
<comment type="function">
    <text evidence="8">Involved in the biosynthesis of the chorismate, which leads to the biosynthesis of aromatic amino acids. Catalyzes the reversible NADPH linked reduction of 3-dehydroshikimate (DHSA) to yield shikimate (SA).</text>
</comment>
<keyword evidence="3 8" id="KW-0028">Amino-acid biosynthesis</keyword>
<dbReference type="AlphaFoldDB" id="A0A1M6SLX9"/>
<comment type="similarity">
    <text evidence="8">Belongs to the shikimate dehydrogenase family.</text>
</comment>
<evidence type="ECO:0000256" key="1">
    <source>
        <dbReference type="ARBA" id="ARBA00004871"/>
    </source>
</evidence>
<gene>
    <name evidence="8" type="primary">aroE</name>
    <name evidence="11" type="ORF">SAMN02745883_02084</name>
</gene>
<dbReference type="InterPro" id="IPR011342">
    <property type="entry name" value="Shikimate_DH"/>
</dbReference>
<evidence type="ECO:0000256" key="8">
    <source>
        <dbReference type="HAMAP-Rule" id="MF_00222"/>
    </source>
</evidence>
<comment type="caution">
    <text evidence="8">Lacks conserved residue(s) required for the propagation of feature annotation.</text>
</comment>
<dbReference type="Proteomes" id="UP000184082">
    <property type="component" value="Unassembled WGS sequence"/>
</dbReference>
<keyword evidence="6 8" id="KW-0057">Aromatic amino acid biosynthesis</keyword>
<evidence type="ECO:0000313" key="11">
    <source>
        <dbReference type="EMBL" id="SHK45619.1"/>
    </source>
</evidence>
<evidence type="ECO:0000313" key="12">
    <source>
        <dbReference type="Proteomes" id="UP000184082"/>
    </source>
</evidence>
<dbReference type="HAMAP" id="MF_00222">
    <property type="entry name" value="Shikimate_DH_AroE"/>
    <property type="match status" value="1"/>
</dbReference>
<reference evidence="11 12" key="1">
    <citation type="submission" date="2016-11" db="EMBL/GenBank/DDBJ databases">
        <authorList>
            <person name="Jaros S."/>
            <person name="Januszkiewicz K."/>
            <person name="Wedrychowicz H."/>
        </authorList>
    </citation>
    <scope>NUCLEOTIDE SEQUENCE [LARGE SCALE GENOMIC DNA]</scope>
    <source>
        <strain evidence="11 12">DSM 14501</strain>
    </source>
</reference>
<dbReference type="GO" id="GO:0009423">
    <property type="term" value="P:chorismate biosynthetic process"/>
    <property type="evidence" value="ECO:0007669"/>
    <property type="project" value="UniProtKB-UniRule"/>
</dbReference>
<dbReference type="InterPro" id="IPR013708">
    <property type="entry name" value="Shikimate_DH-bd_N"/>
</dbReference>
<dbReference type="InterPro" id="IPR006151">
    <property type="entry name" value="Shikm_DH/Glu-tRNA_Rdtase"/>
</dbReference>
<dbReference type="Gene3D" id="3.40.50.10860">
    <property type="entry name" value="Leucine Dehydrogenase, chain A, domain 1"/>
    <property type="match status" value="1"/>
</dbReference>
<comment type="subunit">
    <text evidence="8">Homodimer.</text>
</comment>
<evidence type="ECO:0000256" key="4">
    <source>
        <dbReference type="ARBA" id="ARBA00022857"/>
    </source>
</evidence>
<dbReference type="InterPro" id="IPR022893">
    <property type="entry name" value="Shikimate_DH_fam"/>
</dbReference>
<evidence type="ECO:0000259" key="9">
    <source>
        <dbReference type="Pfam" id="PF01488"/>
    </source>
</evidence>
<accession>A0A1M6SLX9</accession>
<feature type="binding site" evidence="8">
    <location>
        <position position="87"/>
    </location>
    <ligand>
        <name>shikimate</name>
        <dbReference type="ChEBI" id="CHEBI:36208"/>
    </ligand>
</feature>
<feature type="active site" description="Proton acceptor" evidence="8">
    <location>
        <position position="66"/>
    </location>
</feature>
<dbReference type="GO" id="GO:0004764">
    <property type="term" value="F:shikimate 3-dehydrogenase (NADP+) activity"/>
    <property type="evidence" value="ECO:0007669"/>
    <property type="project" value="UniProtKB-UniRule"/>
</dbReference>
<evidence type="ECO:0000256" key="6">
    <source>
        <dbReference type="ARBA" id="ARBA00023141"/>
    </source>
</evidence>
<evidence type="ECO:0000256" key="3">
    <source>
        <dbReference type="ARBA" id="ARBA00022605"/>
    </source>
</evidence>
<dbReference type="CDD" id="cd01065">
    <property type="entry name" value="NAD_bind_Shikimate_DH"/>
    <property type="match status" value="1"/>
</dbReference>
<evidence type="ECO:0000256" key="7">
    <source>
        <dbReference type="ARBA" id="ARBA00049442"/>
    </source>
</evidence>
<feature type="binding site" evidence="8">
    <location>
        <position position="241"/>
    </location>
    <ligand>
        <name>shikimate</name>
        <dbReference type="ChEBI" id="CHEBI:36208"/>
    </ligand>
</feature>
<feature type="binding site" evidence="8">
    <location>
        <begin position="126"/>
        <end position="130"/>
    </location>
    <ligand>
        <name>NADP(+)</name>
        <dbReference type="ChEBI" id="CHEBI:58349"/>
    </ligand>
</feature>
<dbReference type="RefSeq" id="WP_072968282.1">
    <property type="nucleotide sequence ID" value="NZ_FRAJ01000019.1"/>
</dbReference>
<dbReference type="SUPFAM" id="SSF51735">
    <property type="entry name" value="NAD(P)-binding Rossmann-fold domains"/>
    <property type="match status" value="1"/>
</dbReference>
<dbReference type="EMBL" id="FRAJ01000019">
    <property type="protein sequence ID" value="SHK45619.1"/>
    <property type="molecule type" value="Genomic_DNA"/>
</dbReference>
<organism evidence="11 12">
    <name type="scientific">Caminicella sporogenes DSM 14501</name>
    <dbReference type="NCBI Taxonomy" id="1121266"/>
    <lineage>
        <taxon>Bacteria</taxon>
        <taxon>Bacillati</taxon>
        <taxon>Bacillota</taxon>
        <taxon>Clostridia</taxon>
        <taxon>Peptostreptococcales</taxon>
        <taxon>Caminicellaceae</taxon>
        <taxon>Caminicella</taxon>
    </lineage>
</organism>
<sequence>MSQLYGLIGEKLSHSLSPAIHFQVFNELKLDGHYHLFEVKRKDLKDAVLGLKALGVKGVNVTIPYKIEIMKYLDEISYEAEKIGAVNTIYFKDNMIIGYNTDYYGFGMMLDINAIDVKNKKAVILGSGGAAKAVVQYLVDKGIGDIIIVSRHINRAKEKFKNYEVISYDKIKFLKFRDLIINCTPCGMYPDIHNLPIDKECISKFDIAIDLIYNPRETLFLKYSKERGLKSINGLYMLVGQAVRAEEIWNEMKIDRAVTDKIYQIIDSKI</sequence>
<comment type="catalytic activity">
    <reaction evidence="7 8">
        <text>shikimate + NADP(+) = 3-dehydroshikimate + NADPH + H(+)</text>
        <dbReference type="Rhea" id="RHEA:17737"/>
        <dbReference type="ChEBI" id="CHEBI:15378"/>
        <dbReference type="ChEBI" id="CHEBI:16630"/>
        <dbReference type="ChEBI" id="CHEBI:36208"/>
        <dbReference type="ChEBI" id="CHEBI:57783"/>
        <dbReference type="ChEBI" id="CHEBI:58349"/>
        <dbReference type="EC" id="1.1.1.25"/>
    </reaction>
</comment>